<evidence type="ECO:0000256" key="1">
    <source>
        <dbReference type="SAM" id="MobiDB-lite"/>
    </source>
</evidence>
<proteinExistence type="predicted"/>
<gene>
    <name evidence="2" type="ORF">SSFG_01598</name>
</gene>
<sequence>MRTTGLLNPGRRVDDHMSRPLVDGVLPPPGAPCEPDVPPSAGTGPRGGTATGGGGAAGAVRHRA</sequence>
<name>D5ZPB5_STRV1</name>
<dbReference type="Proteomes" id="UP000003824">
    <property type="component" value="Unassembled WGS sequence"/>
</dbReference>
<dbReference type="AlphaFoldDB" id="D5ZPB5"/>
<protein>
    <submittedName>
        <fullName evidence="2">Predicted protein</fullName>
    </submittedName>
</protein>
<accession>D5ZPB5</accession>
<feature type="compositionally biased region" description="Pro residues" evidence="1">
    <location>
        <begin position="26"/>
        <end position="38"/>
    </location>
</feature>
<feature type="compositionally biased region" description="Gly residues" evidence="1">
    <location>
        <begin position="44"/>
        <end position="57"/>
    </location>
</feature>
<evidence type="ECO:0000313" key="2">
    <source>
        <dbReference type="EMBL" id="EFE66348.2"/>
    </source>
</evidence>
<dbReference type="EMBL" id="DS999641">
    <property type="protein sequence ID" value="EFE66348.2"/>
    <property type="molecule type" value="Genomic_DNA"/>
</dbReference>
<dbReference type="RefSeq" id="WP_004981818.1">
    <property type="nucleotide sequence ID" value="NZ_DS999641.1"/>
</dbReference>
<evidence type="ECO:0000313" key="3">
    <source>
        <dbReference type="Proteomes" id="UP000003824"/>
    </source>
</evidence>
<reference evidence="3" key="1">
    <citation type="submission" date="2008-12" db="EMBL/GenBank/DDBJ databases">
        <title>Annotation of Streptomyces ghanaensis ATCC 14672.</title>
        <authorList>
            <consortium name="The Broad Institute Genome Sequencing Platform"/>
            <consortium name="Broad Institute Microbial Sequencing Center"/>
            <person name="Fischbach M."/>
            <person name="Ward D."/>
            <person name="Young S."/>
            <person name="Kodira C.D."/>
            <person name="Zeng Q."/>
            <person name="Koehrsen M."/>
            <person name="Godfrey P."/>
            <person name="Alvarado L."/>
            <person name="Berlin A.M."/>
            <person name="Borenstein D."/>
            <person name="Chen Z."/>
            <person name="Engels R."/>
            <person name="Freedman E."/>
            <person name="Gellesch M."/>
            <person name="Goldberg J."/>
            <person name="Griggs A."/>
            <person name="Gujja S."/>
            <person name="Heiman D.I."/>
            <person name="Hepburn T.A."/>
            <person name="Howarth C."/>
            <person name="Jen D."/>
            <person name="Larson L."/>
            <person name="Lewis B."/>
            <person name="Mehta T."/>
            <person name="Park D."/>
            <person name="Pearson M."/>
            <person name="Roberts A."/>
            <person name="Saif S."/>
            <person name="Shea T.D."/>
            <person name="Shenoy N."/>
            <person name="Sisk P."/>
            <person name="Stolte C."/>
            <person name="Sykes S.N."/>
            <person name="Walk T."/>
            <person name="White J."/>
            <person name="Yandava C."/>
            <person name="Straight P."/>
            <person name="Clardy J."/>
            <person name="Hung D."/>
            <person name="Kolter R."/>
            <person name="Mekalanos J."/>
            <person name="Walker S."/>
            <person name="Walsh C.T."/>
            <person name="Wieland B.L.C."/>
            <person name="Ilzarbe M."/>
            <person name="Galagan J."/>
            <person name="Nusbaum C."/>
            <person name="Birren B."/>
        </authorList>
    </citation>
    <scope>NUCLEOTIDE SEQUENCE [LARGE SCALE GENOMIC DNA]</scope>
    <source>
        <strain evidence="3">ATCC 14672 / DSM 40746 / JCM 4963 / KCTC 9882 / NRRL B-12104 / FH 1290</strain>
    </source>
</reference>
<feature type="region of interest" description="Disordered" evidence="1">
    <location>
        <begin position="1"/>
        <end position="64"/>
    </location>
</feature>
<organism evidence="2 3">
    <name type="scientific">Streptomyces viridosporus (strain ATCC 14672 / DSM 40746 / JCM 4963 / KCTC 9882 / NRRL B-12104 / FH 1290)</name>
    <name type="common">Streptomyces ghanaensis</name>
    <dbReference type="NCBI Taxonomy" id="566461"/>
    <lineage>
        <taxon>Bacteria</taxon>
        <taxon>Bacillati</taxon>
        <taxon>Actinomycetota</taxon>
        <taxon>Actinomycetes</taxon>
        <taxon>Kitasatosporales</taxon>
        <taxon>Streptomycetaceae</taxon>
        <taxon>Streptomyces</taxon>
    </lineage>
</organism>